<sequence>MPPASGKRKRPERQHSDDSSHASPFRPEKSRMASRGASRRSSAVMEDGIEESNTSTSPMPANGSTQDASRLETPAENGDTPVPGITPSANGQATGDDVAVDSRSPFEYSFLGDETVVAWAESGSQATLDMASSLGELETSDLVQELIRSALDGRLTGQQAGHFVRDLIAARAQDGSVDVEFLFLNNLSFLFEASHRGNALKALLAATGIDQQTMRLELDIPLLQELGLVRSTFDKMKTRKTTNMLYRQANFNLLREESEGYAKLITEYFNTAQQAFAKRDGDPYIAEDAVQRVQALVGAFDLDVGRVLDITLDVSADLLVKAYPFFMKFYRASSWWPSNETVDNVQWEDQGFNSLPTWCLPGSGRSAFTETEREQLAALRQKRDVQFWEYVRQTRTKAFFELGARKIVDFDTVRPLLEQEAAPELDARGKESNPNKRQRVNEDRKYMRETGYLPPPGNFEAAQLLGFKLRFYASDARNPDDTLPDNLIYLTALLIKIGFVSLRDLYPHLHPSDDDMLAERKRLEKEKAEKEAKDRPGGGMNALLAAGALPDEGPVSKNPRLELNKSGGATPSQEKKDDNKPELPSPTNQKIFLLKALLLIGALPEALYILGRFPWLTEVDTSLPPFLFRIVRHMLSKMTELTKPTLDTNPIRQTRDRLINTTSQADGRLPVASWSVKKPIRWLHNDVFSESGEEYRHYYSDWSDNVPICQTPEDVFLLCDTFIGLLGPKIGQDTQIYGTLLRLVEQSLANDSSAPNRARCLSLMRRLLLPALSCGTHNPQHSQQVYDLLKTYSLSTRYNVYAEWFQGATSRQPDVRVAFARNKAEVRDVLRRVSNDTVRKQGRALGKVSLAAPGIVVTEMISQLEVYSNMIPSLVECTRYFSPMTFEVLTWALINSLSGNGRSRMQGDGMLTSPWLQASSRFVANLFTKYTYLNPTPILQYLASRLRVGETTDLEMLEQILIEMAGIRADVEFNDAQVVAMAGGVSLQSYILEQLSDKRHTKEKEKPSRRLIQCLNNSGLVGQLLIAMAQDRKLYGHGDELHYAPLKVITNNLDKISAVFAQYLETLKWHLKPQELEAALPEVGALVRDFGIDPDVALVMRRVAIRSRMNEHDTAKKQDSDKKEKTEDSTADKHGDVVMNDDSTGGTLDGDNAHHADPQSSTADDSSEQSAPSPWHPVLAAVIQQLTEALPDLATRVSVPFYVTFWTLTHQDILVPTDSYQKETNRIEQEIKQINADRSDVTSIVAKERDARKRTLQKWFDSLKSEPMQHMASYMAVRNRISGSKIGNKVIPGENAYWFPKSTATDQQQIKAENDGKHQALLQECFLPRAMMSAVDSHYAFEMLKLMHTNGTPGFSLMHLLINLFKKKQLTSLIFEATQNEAQHLARFLLEILKLLHRWHSDKSMYEKEALGLKKKLPGFVRQFEENGEPKLVMDWELFRKMLFNFHSALNGALQTCFESGEYMHIRNGMTVLKGIHQFFPALKFMGKNMMEQVERLSKEESRSDLKLSAMSLRGPLLGREKQWVLPQAFRLGEVSKEGRKSSSSRPETPQSASNKLSATAPDFKPSTTNGAPRKESAVEDGEIEDEKIAAAKAANIASIAVKEPTEKQSGSKEVPKSKESRSSRPTAARDAPRSESKPSTPVPSQSRTALPPSLPHRPDSRDASTRTESSRPPRDLPQRPEESAYSRSHSGQPNNRNVSRYGDRQDDHYNRVDRGGEARPASRDQSPSHRTATGRTTPMGARGSYRDERPYERGPSDGRYARDEQHVSRREPSAHHSRDAPDPRERVGSSNRPSEGGMHPDRMGHLSSVAVTPETHRTPAITSSSAPAQQQEQVPVNPARLALINQDSSATASPRSGRDRPHADHDQRRDRGGRPDEHGGATSFPPRSDSRSNARHNDSPRDAQSRSEPQQDLAPRGPRSRGGRLQEMPPPSQESTYGRLNAPADPPSGPKNGPAGRSGRNFTTPQASPASAQSPTMGRAPDQPAPRGPSRQPSGSIQQMERGPAPNSAPSTPATESGPPVHPSRLAHLGQQPSPIQTNFAPNGPRSGGLNSPAAAPPSAPRGPGRNGPSSSTPTGPSPSNTLPPSGPATAAERQQRNRQRDRINATLQDNGTQPGQGVQFRGASSRQSSISGGPAIASSMAPPVAPSSDLFQGRQDRAEDRGHRHRDDTRQSNSRHPSRERSHNESTFGPGHAPPPPANPADEGRSRRDGPRDSRHPREDRPREAPRTDQRGPERQGPRADEGHTRRGPPYPSGSFGGPPSAQYQNDPRQGGGGRMAPSGPQADMRGGPPRREDERRDPSGRTMGREDNGPPGSLDVRKRRHEDPQQGFDPSKRRRRSGRP</sequence>
<feature type="compositionally biased region" description="Low complexity" evidence="5">
    <location>
        <begin position="33"/>
        <end position="43"/>
    </location>
</feature>
<feature type="domain" description="THO complex subunitTHOC2 C-terminal" evidence="6">
    <location>
        <begin position="1196"/>
        <end position="1516"/>
    </location>
</feature>
<proteinExistence type="inferred from homology"/>
<feature type="compositionally biased region" description="Low complexity" evidence="5">
    <location>
        <begin position="2130"/>
        <end position="2150"/>
    </location>
</feature>
<feature type="compositionally biased region" description="Basic residues" evidence="5">
    <location>
        <begin position="1"/>
        <end position="12"/>
    </location>
</feature>
<keyword evidence="4" id="KW-0539">Nucleus</keyword>
<reference evidence="10 12" key="2">
    <citation type="submission" date="2023-09" db="EMBL/GenBank/DDBJ databases">
        <title>Complete-Gapless Cercospora beticola genome.</title>
        <authorList>
            <person name="Wyatt N.A."/>
            <person name="Spanner R.E."/>
            <person name="Bolton M.D."/>
        </authorList>
    </citation>
    <scope>NUCLEOTIDE SEQUENCE [LARGE SCALE GENOMIC DNA]</scope>
    <source>
        <strain evidence="10">Cb09-40</strain>
    </source>
</reference>
<dbReference type="GO" id="GO:0000445">
    <property type="term" value="C:THO complex part of transcription export complex"/>
    <property type="evidence" value="ECO:0007669"/>
    <property type="project" value="TreeGrafter"/>
</dbReference>
<comment type="similarity">
    <text evidence="2">Belongs to the THOC2 family.</text>
</comment>
<dbReference type="InterPro" id="IPR021418">
    <property type="entry name" value="THO_THOC2_C"/>
</dbReference>
<feature type="compositionally biased region" description="Polar residues" evidence="5">
    <location>
        <begin position="1821"/>
        <end position="1835"/>
    </location>
</feature>
<feature type="compositionally biased region" description="Basic and acidic residues" evidence="5">
    <location>
        <begin position="1702"/>
        <end position="1723"/>
    </location>
</feature>
<feature type="compositionally biased region" description="Polar residues" evidence="5">
    <location>
        <begin position="1686"/>
        <end position="1699"/>
    </location>
</feature>
<feature type="region of interest" description="Disordered" evidence="5">
    <location>
        <begin position="1"/>
        <end position="99"/>
    </location>
</feature>
<feature type="compositionally biased region" description="Basic and acidic residues" evidence="5">
    <location>
        <begin position="1604"/>
        <end position="1623"/>
    </location>
</feature>
<accession>A0A2G5HH81</accession>
<feature type="compositionally biased region" description="Basic and acidic residues" evidence="5">
    <location>
        <begin position="2292"/>
        <end position="2311"/>
    </location>
</feature>
<feature type="compositionally biased region" description="Basic and acidic residues" evidence="5">
    <location>
        <begin position="2095"/>
        <end position="2105"/>
    </location>
</feature>
<feature type="compositionally biased region" description="Polar residues" evidence="5">
    <location>
        <begin position="1542"/>
        <end position="1558"/>
    </location>
</feature>
<organism evidence="9 11">
    <name type="scientific">Cercospora beticola</name>
    <name type="common">Sugarbeet leaf spot fungus</name>
    <dbReference type="NCBI Taxonomy" id="122368"/>
    <lineage>
        <taxon>Eukaryota</taxon>
        <taxon>Fungi</taxon>
        <taxon>Dikarya</taxon>
        <taxon>Ascomycota</taxon>
        <taxon>Pezizomycotina</taxon>
        <taxon>Dothideomycetes</taxon>
        <taxon>Dothideomycetidae</taxon>
        <taxon>Mycosphaerellales</taxon>
        <taxon>Mycosphaerellaceae</taxon>
        <taxon>Cercospora</taxon>
    </lineage>
</organism>
<gene>
    <name evidence="9" type="ORF">CB0940_09728</name>
    <name evidence="10" type="ORF">RHO25_010587</name>
</gene>
<evidence type="ECO:0000313" key="9">
    <source>
        <dbReference type="EMBL" id="PIA91914.1"/>
    </source>
</evidence>
<feature type="compositionally biased region" description="Basic and acidic residues" evidence="5">
    <location>
        <begin position="1110"/>
        <end position="1136"/>
    </location>
</feature>
<feature type="region of interest" description="Disordered" evidence="5">
    <location>
        <begin position="1110"/>
        <end position="1173"/>
    </location>
</feature>
<dbReference type="GO" id="GO:0006397">
    <property type="term" value="P:mRNA processing"/>
    <property type="evidence" value="ECO:0007669"/>
    <property type="project" value="InterPro"/>
</dbReference>
<evidence type="ECO:0000313" key="11">
    <source>
        <dbReference type="Proteomes" id="UP000230605"/>
    </source>
</evidence>
<evidence type="ECO:0000259" key="8">
    <source>
        <dbReference type="Pfam" id="PF16134"/>
    </source>
</evidence>
<evidence type="ECO:0000256" key="5">
    <source>
        <dbReference type="SAM" id="MobiDB-lite"/>
    </source>
</evidence>
<feature type="compositionally biased region" description="Low complexity" evidence="5">
    <location>
        <begin position="2005"/>
        <end position="2016"/>
    </location>
</feature>
<comment type="subcellular location">
    <subcellularLocation>
        <location evidence="1">Nucleus</location>
    </subcellularLocation>
</comment>
<evidence type="ECO:0000313" key="12">
    <source>
        <dbReference type="Proteomes" id="UP001302367"/>
    </source>
</evidence>
<evidence type="ECO:0000259" key="7">
    <source>
        <dbReference type="Pfam" id="PF11732"/>
    </source>
</evidence>
<dbReference type="InterPro" id="IPR040007">
    <property type="entry name" value="Tho2"/>
</dbReference>
<name>A0A2G5HH81_CERBT</name>
<dbReference type="GO" id="GO:0006406">
    <property type="term" value="P:mRNA export from nucleus"/>
    <property type="evidence" value="ECO:0007669"/>
    <property type="project" value="InterPro"/>
</dbReference>
<evidence type="ECO:0000259" key="6">
    <source>
        <dbReference type="Pfam" id="PF11262"/>
    </source>
</evidence>
<dbReference type="Pfam" id="PF11262">
    <property type="entry name" value="Tho2"/>
    <property type="match status" value="1"/>
</dbReference>
<feature type="region of interest" description="Disordered" evidence="5">
    <location>
        <begin position="1535"/>
        <end position="1587"/>
    </location>
</feature>
<feature type="compositionally biased region" description="Polar residues" evidence="5">
    <location>
        <begin position="1846"/>
        <end position="1855"/>
    </location>
</feature>
<evidence type="ECO:0000256" key="3">
    <source>
        <dbReference type="ARBA" id="ARBA00019596"/>
    </source>
</evidence>
<dbReference type="Pfam" id="PF16134">
    <property type="entry name" value="THOC2_N"/>
    <property type="match status" value="1"/>
</dbReference>
<feature type="compositionally biased region" description="Polar residues" evidence="5">
    <location>
        <begin position="1724"/>
        <end position="1737"/>
    </location>
</feature>
<evidence type="ECO:0000256" key="2">
    <source>
        <dbReference type="ARBA" id="ARBA00007857"/>
    </source>
</evidence>
<evidence type="ECO:0000256" key="1">
    <source>
        <dbReference type="ARBA" id="ARBA00004123"/>
    </source>
</evidence>
<feature type="region of interest" description="Disordered" evidence="5">
    <location>
        <begin position="525"/>
        <end position="585"/>
    </location>
</feature>
<feature type="compositionally biased region" description="Basic and acidic residues" evidence="5">
    <location>
        <begin position="1889"/>
        <end position="1906"/>
    </location>
</feature>
<feature type="compositionally biased region" description="Basic and acidic residues" evidence="5">
    <location>
        <begin position="1657"/>
        <end position="1685"/>
    </location>
</feature>
<evidence type="ECO:0000313" key="10">
    <source>
        <dbReference type="EMBL" id="WPB05932.1"/>
    </source>
</evidence>
<reference evidence="9 11" key="1">
    <citation type="submission" date="2015-10" db="EMBL/GenBank/DDBJ databases">
        <title>The cercosporin biosynthetic gene cluster was horizontally transferred to several fungal lineages and shown to be expanded in Cercospora beticola based on microsynteny with recipient genomes.</title>
        <authorList>
            <person name="De Jonge R."/>
            <person name="Ebert M.K."/>
            <person name="Suttle J.C."/>
            <person name="Jurick Ii W.M."/>
            <person name="Secor G.A."/>
            <person name="Thomma B.P."/>
            <person name="Van De Peer Y."/>
            <person name="Bolton M.D."/>
        </authorList>
    </citation>
    <scope>NUCLEOTIDE SEQUENCE [LARGE SCALE GENOMIC DNA]</scope>
    <source>
        <strain evidence="9 11">09-40</strain>
    </source>
</reference>
<feature type="compositionally biased region" description="Basic and acidic residues" evidence="5">
    <location>
        <begin position="1745"/>
        <end position="1788"/>
    </location>
</feature>
<feature type="compositionally biased region" description="Basic and acidic residues" evidence="5">
    <location>
        <begin position="2204"/>
        <end position="2247"/>
    </location>
</feature>
<feature type="compositionally biased region" description="Polar residues" evidence="5">
    <location>
        <begin position="51"/>
        <end position="68"/>
    </location>
</feature>
<dbReference type="EMBL" id="CP134190">
    <property type="protein sequence ID" value="WPB05932.1"/>
    <property type="molecule type" value="Genomic_DNA"/>
</dbReference>
<feature type="compositionally biased region" description="Polar residues" evidence="5">
    <location>
        <begin position="2107"/>
        <end position="2129"/>
    </location>
</feature>
<feature type="compositionally biased region" description="Polar residues" evidence="5">
    <location>
        <begin position="1638"/>
        <end position="1649"/>
    </location>
</feature>
<feature type="compositionally biased region" description="Basic and acidic residues" evidence="5">
    <location>
        <begin position="13"/>
        <end position="31"/>
    </location>
</feature>
<evidence type="ECO:0000256" key="4">
    <source>
        <dbReference type="ARBA" id="ARBA00023242"/>
    </source>
</evidence>
<dbReference type="PANTHER" id="PTHR21597">
    <property type="entry name" value="THO2 PROTEIN"/>
    <property type="match status" value="1"/>
</dbReference>
<dbReference type="GO" id="GO:0003729">
    <property type="term" value="F:mRNA binding"/>
    <property type="evidence" value="ECO:0007669"/>
    <property type="project" value="TreeGrafter"/>
</dbReference>
<feature type="compositionally biased region" description="Polar residues" evidence="5">
    <location>
        <begin position="1961"/>
        <end position="1977"/>
    </location>
</feature>
<dbReference type="InterPro" id="IPR032302">
    <property type="entry name" value="THOC2_N"/>
</dbReference>
<feature type="compositionally biased region" description="Basic and acidic residues" evidence="5">
    <location>
        <begin position="425"/>
        <end position="444"/>
    </location>
</feature>
<dbReference type="Proteomes" id="UP001302367">
    <property type="component" value="Chromosome 7"/>
</dbReference>
<keyword evidence="12" id="KW-1185">Reference proteome</keyword>
<feature type="domain" description="THO complex subunitTHOC2 N-terminal" evidence="7">
    <location>
        <begin position="845"/>
        <end position="918"/>
    </location>
</feature>
<feature type="region of interest" description="Disordered" evidence="5">
    <location>
        <begin position="1600"/>
        <end position="2343"/>
    </location>
</feature>
<feature type="region of interest" description="Disordered" evidence="5">
    <location>
        <begin position="421"/>
        <end position="444"/>
    </location>
</feature>
<dbReference type="InterPro" id="IPR021726">
    <property type="entry name" value="THO_THOC2_N"/>
</dbReference>
<feature type="compositionally biased region" description="Basic and acidic residues" evidence="5">
    <location>
        <begin position="525"/>
        <end position="536"/>
    </location>
</feature>
<dbReference type="PANTHER" id="PTHR21597:SF0">
    <property type="entry name" value="THO COMPLEX SUBUNIT 2"/>
    <property type="match status" value="1"/>
</dbReference>
<dbReference type="Proteomes" id="UP000230605">
    <property type="component" value="Chromosome 7"/>
</dbReference>
<dbReference type="OrthoDB" id="29024at2759"/>
<feature type="compositionally biased region" description="Polar residues" evidence="5">
    <location>
        <begin position="2032"/>
        <end position="2042"/>
    </location>
</feature>
<dbReference type="EMBL" id="LKMD01000106">
    <property type="protein sequence ID" value="PIA91914.1"/>
    <property type="molecule type" value="Genomic_DNA"/>
</dbReference>
<dbReference type="Pfam" id="PF11732">
    <property type="entry name" value="Thoc2"/>
    <property type="match status" value="1"/>
</dbReference>
<protein>
    <recommendedName>
        <fullName evidence="3">THO complex subunit 2</fullName>
    </recommendedName>
</protein>
<feature type="domain" description="THO complex subunit 2 N-terminal" evidence="8">
    <location>
        <begin position="112"/>
        <end position="843"/>
    </location>
</feature>
<feature type="compositionally biased region" description="Basic and acidic residues" evidence="5">
    <location>
        <begin position="1857"/>
        <end position="1880"/>
    </location>
</feature>
<feature type="compositionally biased region" description="Polar residues" evidence="5">
    <location>
        <begin position="1158"/>
        <end position="1172"/>
    </location>
</feature>
<feature type="compositionally biased region" description="Low complexity" evidence="5">
    <location>
        <begin position="2063"/>
        <end position="2085"/>
    </location>
</feature>
<feature type="compositionally biased region" description="Basic and acidic residues" evidence="5">
    <location>
        <begin position="2156"/>
        <end position="2172"/>
    </location>
</feature>